<evidence type="ECO:0000256" key="1">
    <source>
        <dbReference type="ARBA" id="ARBA00006153"/>
    </source>
</evidence>
<comment type="cofactor">
    <cofactor evidence="3">
        <name>Mn(2+)</name>
        <dbReference type="ChEBI" id="CHEBI:29035"/>
    </cofactor>
    <text evidence="3">The Mn(2+) ion enhances activity.</text>
</comment>
<dbReference type="Gene3D" id="3.30.70.360">
    <property type="match status" value="1"/>
</dbReference>
<dbReference type="Pfam" id="PF07687">
    <property type="entry name" value="M20_dimer"/>
    <property type="match status" value="1"/>
</dbReference>
<dbReference type="SUPFAM" id="SSF55031">
    <property type="entry name" value="Bacterial exopeptidase dimerisation domain"/>
    <property type="match status" value="1"/>
</dbReference>
<dbReference type="PIRSF" id="PIRSF005962">
    <property type="entry name" value="Pept_M20D_amidohydro"/>
    <property type="match status" value="1"/>
</dbReference>
<feature type="binding site" evidence="3">
    <location>
        <position position="180"/>
    </location>
    <ligand>
        <name>Mn(2+)</name>
        <dbReference type="ChEBI" id="CHEBI:29035"/>
        <label>2</label>
    </ligand>
</feature>
<dbReference type="Pfam" id="PF01546">
    <property type="entry name" value="Peptidase_M20"/>
    <property type="match status" value="1"/>
</dbReference>
<keyword evidence="3" id="KW-0479">Metal-binding</keyword>
<dbReference type="InterPro" id="IPR011650">
    <property type="entry name" value="Peptidase_M20_dimer"/>
</dbReference>
<dbReference type="GO" id="GO:0046872">
    <property type="term" value="F:metal ion binding"/>
    <property type="evidence" value="ECO:0007669"/>
    <property type="project" value="UniProtKB-KW"/>
</dbReference>
<dbReference type="FunFam" id="3.30.70.360:FF:000014">
    <property type="entry name" value="N-acyl-L-amino acid amidohydrolase"/>
    <property type="match status" value="1"/>
</dbReference>
<comment type="similarity">
    <text evidence="1">Belongs to the peptidase M20 family.</text>
</comment>
<organism evidence="5 6">
    <name type="scientific">Neolewinella agarilytica</name>
    <dbReference type="NCBI Taxonomy" id="478744"/>
    <lineage>
        <taxon>Bacteria</taxon>
        <taxon>Pseudomonadati</taxon>
        <taxon>Bacteroidota</taxon>
        <taxon>Saprospiria</taxon>
        <taxon>Saprospirales</taxon>
        <taxon>Lewinellaceae</taxon>
        <taxon>Neolewinella</taxon>
    </lineage>
</organism>
<dbReference type="STRING" id="478744.SAMN05444359_1144"/>
<feature type="binding site" evidence="3">
    <location>
        <position position="117"/>
    </location>
    <ligand>
        <name>Mn(2+)</name>
        <dbReference type="ChEBI" id="CHEBI:29035"/>
        <label>2</label>
    </ligand>
</feature>
<name>A0A1H9I212_9BACT</name>
<dbReference type="EMBL" id="FOFB01000014">
    <property type="protein sequence ID" value="SEQ68577.1"/>
    <property type="molecule type" value="Genomic_DNA"/>
</dbReference>
<feature type="binding site" evidence="3">
    <location>
        <position position="153"/>
    </location>
    <ligand>
        <name>Mn(2+)</name>
        <dbReference type="ChEBI" id="CHEBI:29035"/>
        <label>2</label>
    </ligand>
</feature>
<dbReference type="Proteomes" id="UP000199021">
    <property type="component" value="Unassembled WGS sequence"/>
</dbReference>
<accession>A0A1H9I212</accession>
<dbReference type="SUPFAM" id="SSF53187">
    <property type="entry name" value="Zn-dependent exopeptidases"/>
    <property type="match status" value="1"/>
</dbReference>
<feature type="binding site" evidence="3">
    <location>
        <position position="379"/>
    </location>
    <ligand>
        <name>Mn(2+)</name>
        <dbReference type="ChEBI" id="CHEBI:29035"/>
        <label>2</label>
    </ligand>
</feature>
<reference evidence="6" key="1">
    <citation type="submission" date="2016-10" db="EMBL/GenBank/DDBJ databases">
        <authorList>
            <person name="Varghese N."/>
            <person name="Submissions S."/>
        </authorList>
    </citation>
    <scope>NUCLEOTIDE SEQUENCE [LARGE SCALE GENOMIC DNA]</scope>
    <source>
        <strain evidence="6">DSM 24740</strain>
    </source>
</reference>
<gene>
    <name evidence="5" type="ORF">SAMN05444359_1144</name>
</gene>
<feature type="domain" description="Peptidase M20 dimerisation" evidence="4">
    <location>
        <begin position="205"/>
        <end position="295"/>
    </location>
</feature>
<evidence type="ECO:0000313" key="5">
    <source>
        <dbReference type="EMBL" id="SEQ68577.1"/>
    </source>
</evidence>
<dbReference type="CDD" id="cd03886">
    <property type="entry name" value="M20_Acy1"/>
    <property type="match status" value="1"/>
</dbReference>
<evidence type="ECO:0000259" key="4">
    <source>
        <dbReference type="Pfam" id="PF07687"/>
    </source>
</evidence>
<dbReference type="InterPro" id="IPR002933">
    <property type="entry name" value="Peptidase_M20"/>
</dbReference>
<dbReference type="AlphaFoldDB" id="A0A1H9I212"/>
<protein>
    <submittedName>
        <fullName evidence="5">Amidohydrolase</fullName>
    </submittedName>
</protein>
<evidence type="ECO:0000256" key="2">
    <source>
        <dbReference type="ARBA" id="ARBA00022801"/>
    </source>
</evidence>
<dbReference type="GO" id="GO:0016787">
    <property type="term" value="F:hydrolase activity"/>
    <property type="evidence" value="ECO:0007669"/>
    <property type="project" value="UniProtKB-KW"/>
</dbReference>
<evidence type="ECO:0000256" key="3">
    <source>
        <dbReference type="PIRSR" id="PIRSR005962-1"/>
    </source>
</evidence>
<proteinExistence type="inferred from homology"/>
<dbReference type="PANTHER" id="PTHR11014">
    <property type="entry name" value="PEPTIDASE M20 FAMILY MEMBER"/>
    <property type="match status" value="1"/>
</dbReference>
<dbReference type="PANTHER" id="PTHR11014:SF63">
    <property type="entry name" value="METALLOPEPTIDASE, PUTATIVE (AFU_ORTHOLOGUE AFUA_6G09600)-RELATED"/>
    <property type="match status" value="1"/>
</dbReference>
<dbReference type="InParanoid" id="A0A1H9I212"/>
<dbReference type="NCBIfam" id="TIGR01891">
    <property type="entry name" value="amidohydrolases"/>
    <property type="match status" value="1"/>
</dbReference>
<dbReference type="Gene3D" id="3.40.630.10">
    <property type="entry name" value="Zn peptidases"/>
    <property type="match status" value="1"/>
</dbReference>
<dbReference type="FunCoup" id="A0A1H9I212">
    <property type="interactions" value="171"/>
</dbReference>
<evidence type="ECO:0000313" key="6">
    <source>
        <dbReference type="Proteomes" id="UP000199021"/>
    </source>
</evidence>
<keyword evidence="3" id="KW-0464">Manganese</keyword>
<dbReference type="InterPro" id="IPR017439">
    <property type="entry name" value="Amidohydrolase"/>
</dbReference>
<feature type="binding site" evidence="3">
    <location>
        <position position="119"/>
    </location>
    <ligand>
        <name>Mn(2+)</name>
        <dbReference type="ChEBI" id="CHEBI:29035"/>
        <label>2</label>
    </ligand>
</feature>
<sequence>MPPNPTPIPLPTPDLRQRITDLAQELHPAAVSNRRYLHQHPELSFEERETQAYIAGQLDELKIPYRKIADTGLLAEISGGKGAGPVIALRADIDALPILEANTTDYTSQNKGVMHACGHDVHTASLLSTAGILASVKDHFSGSVRLLFQPGEEKLPGGATLMIKDGALEKPAPAGIFGQHVHPPLAAGKVGFRPGIYMASTDELYLTVTGRGGHGAMPHNAVDPIVITAQIITAIQQLISRNTDPTLPAVITFGRIESDGGATNVIPNAVRLQGTLRTLDEAWRKELHLRMDKLVTGIAAAMGGQAELTIAHGYPFLKNDEKLTHWAMQEARHFLGEEQVVELPIRMTGEDFAFYTHHLPACFYRLGVGRPGEAERPVHTDTFDVDEACLQTGGGLMAWLAVRSLVV</sequence>
<keyword evidence="2 5" id="KW-0378">Hydrolase</keyword>
<keyword evidence="6" id="KW-1185">Reference proteome</keyword>
<dbReference type="InterPro" id="IPR036264">
    <property type="entry name" value="Bact_exopeptidase_dim_dom"/>
</dbReference>